<feature type="compositionally biased region" description="Gly residues" evidence="1">
    <location>
        <begin position="73"/>
        <end position="88"/>
    </location>
</feature>
<dbReference type="Gene3D" id="3.40.33.10">
    <property type="entry name" value="CAP"/>
    <property type="match status" value="1"/>
</dbReference>
<dbReference type="CDD" id="cd05379">
    <property type="entry name" value="CAP_bacterial"/>
    <property type="match status" value="1"/>
</dbReference>
<dbReference type="InterPro" id="IPR014258">
    <property type="entry name" value="CAP_domain_YkwD-like"/>
</dbReference>
<dbReference type="Proteomes" id="UP000322139">
    <property type="component" value="Unassembled WGS sequence"/>
</dbReference>
<evidence type="ECO:0000259" key="2">
    <source>
        <dbReference type="Pfam" id="PF00188"/>
    </source>
</evidence>
<feature type="compositionally biased region" description="Polar residues" evidence="1">
    <location>
        <begin position="1"/>
        <end position="11"/>
    </location>
</feature>
<organism evidence="3 4">
    <name type="scientific">Bacillus infantis</name>
    <dbReference type="NCBI Taxonomy" id="324767"/>
    <lineage>
        <taxon>Bacteria</taxon>
        <taxon>Bacillati</taxon>
        <taxon>Bacillota</taxon>
        <taxon>Bacilli</taxon>
        <taxon>Bacillales</taxon>
        <taxon>Bacillaceae</taxon>
        <taxon>Bacillus</taxon>
    </lineage>
</organism>
<feature type="compositionally biased region" description="Polar residues" evidence="1">
    <location>
        <begin position="50"/>
        <end position="63"/>
    </location>
</feature>
<sequence length="236" mass="25413">MESLQEINNGFITIDPNAYSTGMPSKEFPHGEMQENGMFRFYTGEERGQEGQQAAPGQNQADQGTGMEPGTQYGAGQGTAPGGQGGAGQPEQGQNGAKEQAQQKTGDTDQSISDMESKVIELTNAERTKNGLAALKADNSLSGVAKEKSDDMQAKNYFSHTSPTYGSPFDMMRDFGVEYSTAGENIAMGQRSAEEVVDAWMKSEGHRKNILSSNFTHIGVGHTGEGNYWTQMFIGK</sequence>
<protein>
    <submittedName>
        <fullName evidence="3">Sporulation protein</fullName>
    </submittedName>
</protein>
<comment type="caution">
    <text evidence="3">The sequence shown here is derived from an EMBL/GenBank/DDBJ whole genome shotgun (WGS) entry which is preliminary data.</text>
</comment>
<evidence type="ECO:0000256" key="1">
    <source>
        <dbReference type="SAM" id="MobiDB-lite"/>
    </source>
</evidence>
<proteinExistence type="predicted"/>
<dbReference type="PANTHER" id="PTHR31157">
    <property type="entry name" value="SCP DOMAIN-CONTAINING PROTEIN"/>
    <property type="match status" value="1"/>
</dbReference>
<feature type="region of interest" description="Disordered" evidence="1">
    <location>
        <begin position="45"/>
        <end position="112"/>
    </location>
</feature>
<accession>A0A5D4RDX5</accession>
<reference evidence="3 4" key="1">
    <citation type="submission" date="2019-08" db="EMBL/GenBank/DDBJ databases">
        <title>Bacillus genomes from the desert of Cuatro Cienegas, Coahuila.</title>
        <authorList>
            <person name="Olmedo-Alvarez G."/>
        </authorList>
    </citation>
    <scope>NUCLEOTIDE SEQUENCE [LARGE SCALE GENOMIC DNA]</scope>
    <source>
        <strain evidence="3 4">CH446_14T</strain>
    </source>
</reference>
<feature type="domain" description="SCP" evidence="2">
    <location>
        <begin position="121"/>
        <end position="233"/>
    </location>
</feature>
<gene>
    <name evidence="3" type="ORF">FZD51_13260</name>
</gene>
<dbReference type="Pfam" id="PF00188">
    <property type="entry name" value="CAP"/>
    <property type="match status" value="1"/>
</dbReference>
<feature type="region of interest" description="Disordered" evidence="1">
    <location>
        <begin position="1"/>
        <end position="31"/>
    </location>
</feature>
<dbReference type="EMBL" id="VTER01000006">
    <property type="protein sequence ID" value="TYS48056.1"/>
    <property type="molecule type" value="Genomic_DNA"/>
</dbReference>
<feature type="compositionally biased region" description="Polar residues" evidence="1">
    <location>
        <begin position="100"/>
        <end position="112"/>
    </location>
</feature>
<dbReference type="PANTHER" id="PTHR31157:SF1">
    <property type="entry name" value="SCP DOMAIN-CONTAINING PROTEIN"/>
    <property type="match status" value="1"/>
</dbReference>
<evidence type="ECO:0000313" key="3">
    <source>
        <dbReference type="EMBL" id="TYS48056.1"/>
    </source>
</evidence>
<dbReference type="InterPro" id="IPR035940">
    <property type="entry name" value="CAP_sf"/>
</dbReference>
<dbReference type="NCBIfam" id="TIGR02909">
    <property type="entry name" value="spore_YkwD"/>
    <property type="match status" value="1"/>
</dbReference>
<dbReference type="InterPro" id="IPR014044">
    <property type="entry name" value="CAP_dom"/>
</dbReference>
<name>A0A5D4RDX5_9BACI</name>
<dbReference type="SUPFAM" id="SSF55797">
    <property type="entry name" value="PR-1-like"/>
    <property type="match status" value="1"/>
</dbReference>
<dbReference type="AlphaFoldDB" id="A0A5D4RDX5"/>
<evidence type="ECO:0000313" key="4">
    <source>
        <dbReference type="Proteomes" id="UP000322139"/>
    </source>
</evidence>